<dbReference type="Proteomes" id="UP000790709">
    <property type="component" value="Unassembled WGS sequence"/>
</dbReference>
<evidence type="ECO:0000313" key="1">
    <source>
        <dbReference type="EMBL" id="KAH7918038.1"/>
    </source>
</evidence>
<proteinExistence type="predicted"/>
<reference evidence="1" key="1">
    <citation type="journal article" date="2021" name="New Phytol.">
        <title>Evolutionary innovations through gain and loss of genes in the ectomycorrhizal Boletales.</title>
        <authorList>
            <person name="Wu G."/>
            <person name="Miyauchi S."/>
            <person name="Morin E."/>
            <person name="Kuo A."/>
            <person name="Drula E."/>
            <person name="Varga T."/>
            <person name="Kohler A."/>
            <person name="Feng B."/>
            <person name="Cao Y."/>
            <person name="Lipzen A."/>
            <person name="Daum C."/>
            <person name="Hundley H."/>
            <person name="Pangilinan J."/>
            <person name="Johnson J."/>
            <person name="Barry K."/>
            <person name="LaButti K."/>
            <person name="Ng V."/>
            <person name="Ahrendt S."/>
            <person name="Min B."/>
            <person name="Choi I.G."/>
            <person name="Park H."/>
            <person name="Plett J.M."/>
            <person name="Magnuson J."/>
            <person name="Spatafora J.W."/>
            <person name="Nagy L.G."/>
            <person name="Henrissat B."/>
            <person name="Grigoriev I.V."/>
            <person name="Yang Z.L."/>
            <person name="Xu J."/>
            <person name="Martin F.M."/>
        </authorList>
    </citation>
    <scope>NUCLEOTIDE SEQUENCE</scope>
    <source>
        <strain evidence="1">KUC20120723A-06</strain>
    </source>
</reference>
<organism evidence="1 2">
    <name type="scientific">Leucogyrophana mollusca</name>
    <dbReference type="NCBI Taxonomy" id="85980"/>
    <lineage>
        <taxon>Eukaryota</taxon>
        <taxon>Fungi</taxon>
        <taxon>Dikarya</taxon>
        <taxon>Basidiomycota</taxon>
        <taxon>Agaricomycotina</taxon>
        <taxon>Agaricomycetes</taxon>
        <taxon>Agaricomycetidae</taxon>
        <taxon>Boletales</taxon>
        <taxon>Boletales incertae sedis</taxon>
        <taxon>Leucogyrophana</taxon>
    </lineage>
</organism>
<dbReference type="EMBL" id="MU266869">
    <property type="protein sequence ID" value="KAH7918038.1"/>
    <property type="molecule type" value="Genomic_DNA"/>
</dbReference>
<keyword evidence="2" id="KW-1185">Reference proteome</keyword>
<gene>
    <name evidence="1" type="ORF">BV22DRAFT_1052009</name>
</gene>
<name>A0ACB8AYW8_9AGAM</name>
<evidence type="ECO:0000313" key="2">
    <source>
        <dbReference type="Proteomes" id="UP000790709"/>
    </source>
</evidence>
<comment type="caution">
    <text evidence="1">The sequence shown here is derived from an EMBL/GenBank/DDBJ whole genome shotgun (WGS) entry which is preliminary data.</text>
</comment>
<sequence length="201" mass="21576">MFAWPIAPMFEPARFEGHVNNLTEDDVAQHSKRLAIAASPDAYTTLSLEGCAELETIVHEQGTKLPDAAPTLRIFSPFDDETMSLLADPPTVRNLVMAIVPNNERQLIISRPHDSPPPGEGAVSLNYREGDVPVNMGVDAANVPGDPTGHPNVPANEASPSLALYHPRYPRVASISISLLISLYLKYASTLVVLALCATAA</sequence>
<protein>
    <submittedName>
        <fullName evidence="1">Uncharacterized protein</fullName>
    </submittedName>
</protein>
<accession>A0ACB8AYW8</accession>